<name>A0A1H9YD03_9PROT</name>
<dbReference type="RefSeq" id="WP_143049054.1">
    <property type="nucleotide sequence ID" value="NZ_FOHI01000001.1"/>
</dbReference>
<accession>A0A1H9YD03</accession>
<dbReference type="Proteomes" id="UP000183339">
    <property type="component" value="Unassembled WGS sequence"/>
</dbReference>
<sequence length="74" mass="8235">MSLANCNECHKQISTLAKACRHCGCPVTTLEGPLRFNALNGEITKQREFRVAYELGELAVIEKTHASYIKNALK</sequence>
<organism evidence="1 2">
    <name type="scientific">Nitrosospira multiformis</name>
    <dbReference type="NCBI Taxonomy" id="1231"/>
    <lineage>
        <taxon>Bacteria</taxon>
        <taxon>Pseudomonadati</taxon>
        <taxon>Pseudomonadota</taxon>
        <taxon>Betaproteobacteria</taxon>
        <taxon>Nitrosomonadales</taxon>
        <taxon>Nitrosomonadaceae</taxon>
        <taxon>Nitrosospira</taxon>
    </lineage>
</organism>
<dbReference type="OrthoDB" id="9812349at2"/>
<dbReference type="AlphaFoldDB" id="A0A1H9YD03"/>
<evidence type="ECO:0000313" key="1">
    <source>
        <dbReference type="EMBL" id="SES66833.1"/>
    </source>
</evidence>
<gene>
    <name evidence="1" type="ORF">SAMN05216412_101164</name>
</gene>
<protein>
    <submittedName>
        <fullName evidence="1">Uncharacterized protein</fullName>
    </submittedName>
</protein>
<dbReference type="EMBL" id="FOHI01000001">
    <property type="protein sequence ID" value="SES66833.1"/>
    <property type="molecule type" value="Genomic_DNA"/>
</dbReference>
<evidence type="ECO:0000313" key="2">
    <source>
        <dbReference type="Proteomes" id="UP000183339"/>
    </source>
</evidence>
<proteinExistence type="predicted"/>
<reference evidence="1 2" key="1">
    <citation type="submission" date="2016-10" db="EMBL/GenBank/DDBJ databases">
        <authorList>
            <person name="de Groot N.N."/>
        </authorList>
    </citation>
    <scope>NUCLEOTIDE SEQUENCE [LARGE SCALE GENOMIC DNA]</scope>
    <source>
        <strain evidence="1 2">Nl7</strain>
    </source>
</reference>